<organism evidence="2">
    <name type="scientific">Desulfofervidus auxilii</name>
    <dbReference type="NCBI Taxonomy" id="1621989"/>
    <lineage>
        <taxon>Bacteria</taxon>
        <taxon>Pseudomonadati</taxon>
        <taxon>Thermodesulfobacteriota</taxon>
        <taxon>Candidatus Desulfofervidia</taxon>
        <taxon>Candidatus Desulfofervidales</taxon>
        <taxon>Candidatus Desulfofervidaceae</taxon>
        <taxon>Candidatus Desulfofervidus</taxon>
    </lineage>
</organism>
<evidence type="ECO:0008006" key="3">
    <source>
        <dbReference type="Google" id="ProtNLM"/>
    </source>
</evidence>
<proteinExistence type="predicted"/>
<evidence type="ECO:0000313" key="2">
    <source>
        <dbReference type="EMBL" id="HDD35657.1"/>
    </source>
</evidence>
<dbReference type="PANTHER" id="PTHR30034:SF6">
    <property type="entry name" value="YOP PROTEINS TRANSLOCATION PROTEIN Q"/>
    <property type="match status" value="1"/>
</dbReference>
<dbReference type="Proteomes" id="UP000885706">
    <property type="component" value="Unassembled WGS sequence"/>
</dbReference>
<dbReference type="SUPFAM" id="SSF103039">
    <property type="entry name" value="CheC-like"/>
    <property type="match status" value="1"/>
</dbReference>
<dbReference type="Gene3D" id="3.40.1550.10">
    <property type="entry name" value="CheC-like"/>
    <property type="match status" value="1"/>
</dbReference>
<evidence type="ECO:0000256" key="1">
    <source>
        <dbReference type="ARBA" id="ARBA00022500"/>
    </source>
</evidence>
<protein>
    <recommendedName>
        <fullName evidence="3">Flagellar motor switch protein FliM</fullName>
    </recommendedName>
</protein>
<name>A0A7V0NEW3_DESA2</name>
<dbReference type="PANTHER" id="PTHR30034">
    <property type="entry name" value="FLAGELLAR MOTOR SWITCH PROTEIN FLIM"/>
    <property type="match status" value="1"/>
</dbReference>
<gene>
    <name evidence="2" type="ORF">ENF30_02525</name>
</gene>
<dbReference type="GO" id="GO:0050918">
    <property type="term" value="P:positive chemotaxis"/>
    <property type="evidence" value="ECO:0007669"/>
    <property type="project" value="TreeGrafter"/>
</dbReference>
<dbReference type="InterPro" id="IPR001689">
    <property type="entry name" value="Flag_FliM"/>
</dbReference>
<keyword evidence="1" id="KW-0145">Chemotaxis</keyword>
<dbReference type="GO" id="GO:0071978">
    <property type="term" value="P:bacterial-type flagellum-dependent swarming motility"/>
    <property type="evidence" value="ECO:0007669"/>
    <property type="project" value="TreeGrafter"/>
</dbReference>
<dbReference type="GO" id="GO:0009425">
    <property type="term" value="C:bacterial-type flagellum basal body"/>
    <property type="evidence" value="ECO:0007669"/>
    <property type="project" value="InterPro"/>
</dbReference>
<dbReference type="Pfam" id="PF02154">
    <property type="entry name" value="FliM"/>
    <property type="match status" value="1"/>
</dbReference>
<comment type="caution">
    <text evidence="2">The sequence shown here is derived from an EMBL/GenBank/DDBJ whole genome shotgun (WGS) entry which is preliminary data.</text>
</comment>
<sequence length="192" mass="22046">MSQILTEKEVEVLKQAISEKQVPLDEEKRTPRVQKYDFIVQKRVTPKIAALLNVVFNRFLVNFRASLSLKLRRVIRMQLLPFDNQKFNELVEGLPNICWLEILEIAPLPGQCLFIINPELVSILVDFLCGGNGKVIRKDIQTAFAPLEQSVMKRIVDLALEDLEKAWNTIMEVKVRSIDVEFNPQLLTGFSP</sequence>
<dbReference type="GO" id="GO:0003774">
    <property type="term" value="F:cytoskeletal motor activity"/>
    <property type="evidence" value="ECO:0007669"/>
    <property type="project" value="InterPro"/>
</dbReference>
<dbReference type="AlphaFoldDB" id="A0A7V0NEW3"/>
<dbReference type="InterPro" id="IPR028976">
    <property type="entry name" value="CheC-like_sf"/>
</dbReference>
<dbReference type="EMBL" id="DQWQ01000109">
    <property type="protein sequence ID" value="HDD35657.1"/>
    <property type="molecule type" value="Genomic_DNA"/>
</dbReference>
<reference evidence="2" key="1">
    <citation type="journal article" date="2020" name="mSystems">
        <title>Genome- and Community-Level Interaction Insights into Carbon Utilization and Element Cycling Functions of Hydrothermarchaeota in Hydrothermal Sediment.</title>
        <authorList>
            <person name="Zhou Z."/>
            <person name="Liu Y."/>
            <person name="Xu W."/>
            <person name="Pan J."/>
            <person name="Luo Z.H."/>
            <person name="Li M."/>
        </authorList>
    </citation>
    <scope>NUCLEOTIDE SEQUENCE [LARGE SCALE GENOMIC DNA]</scope>
    <source>
        <strain evidence="2">HyVt-113</strain>
    </source>
</reference>
<dbReference type="CDD" id="cd17908">
    <property type="entry name" value="FliM"/>
    <property type="match status" value="1"/>
</dbReference>
<dbReference type="PRINTS" id="PR00955">
    <property type="entry name" value="FLGMOTORFLIM"/>
</dbReference>
<accession>A0A7V0NEW3</accession>
<feature type="non-terminal residue" evidence="2">
    <location>
        <position position="192"/>
    </location>
</feature>